<comment type="caution">
    <text evidence="1">The sequence shown here is derived from an EMBL/GenBank/DDBJ whole genome shotgun (WGS) entry which is preliminary data.</text>
</comment>
<protein>
    <submittedName>
        <fullName evidence="1">Uncharacterized protein</fullName>
    </submittedName>
</protein>
<name>A0A2I1HI61_9GLOM</name>
<keyword evidence="2" id="KW-1185">Reference proteome</keyword>
<accession>A0A2I1HI61</accession>
<evidence type="ECO:0000313" key="2">
    <source>
        <dbReference type="Proteomes" id="UP000234323"/>
    </source>
</evidence>
<reference evidence="1 2" key="1">
    <citation type="submission" date="2015-10" db="EMBL/GenBank/DDBJ databases">
        <title>Genome analyses suggest a sexual origin of heterokaryosis in a supposedly ancient asexual fungus.</title>
        <authorList>
            <person name="Ropars J."/>
            <person name="Sedzielewska K."/>
            <person name="Noel J."/>
            <person name="Charron P."/>
            <person name="Farinelli L."/>
            <person name="Marton T."/>
            <person name="Kruger M."/>
            <person name="Pelin A."/>
            <person name="Brachmann A."/>
            <person name="Corradi N."/>
        </authorList>
    </citation>
    <scope>NUCLEOTIDE SEQUENCE [LARGE SCALE GENOMIC DNA]</scope>
    <source>
        <strain evidence="1 2">A4</strain>
    </source>
</reference>
<dbReference type="EMBL" id="LLXI01003074">
    <property type="protein sequence ID" value="PKY58561.1"/>
    <property type="molecule type" value="Genomic_DNA"/>
</dbReference>
<dbReference type="AlphaFoldDB" id="A0A2I1HI61"/>
<gene>
    <name evidence="1" type="ORF">RhiirA4_480584</name>
</gene>
<proteinExistence type="predicted"/>
<dbReference type="Proteomes" id="UP000234323">
    <property type="component" value="Unassembled WGS sequence"/>
</dbReference>
<evidence type="ECO:0000313" key="1">
    <source>
        <dbReference type="EMBL" id="PKY58561.1"/>
    </source>
</evidence>
<organism evidence="1 2">
    <name type="scientific">Rhizophagus irregularis</name>
    <dbReference type="NCBI Taxonomy" id="588596"/>
    <lineage>
        <taxon>Eukaryota</taxon>
        <taxon>Fungi</taxon>
        <taxon>Fungi incertae sedis</taxon>
        <taxon>Mucoromycota</taxon>
        <taxon>Glomeromycotina</taxon>
        <taxon>Glomeromycetes</taxon>
        <taxon>Glomerales</taxon>
        <taxon>Glomeraceae</taxon>
        <taxon>Rhizophagus</taxon>
    </lineage>
</organism>
<sequence length="103" mass="12137">MLINEDEKNNDISKGYGISPPLISAEPRSFQMKMNFIQKFRTNQSRYFKLSPIKAKTISFPIKGANLTLKVQVKRFIIYSIHNRYEPRFLERNIAFLELALRL</sequence>